<evidence type="ECO:0000313" key="7">
    <source>
        <dbReference type="EMBL" id="MFC4908563.1"/>
    </source>
</evidence>
<dbReference type="PANTHER" id="PTHR43630:SF1">
    <property type="entry name" value="POLY-BETA-1,6-N-ACETYL-D-GLUCOSAMINE SYNTHASE"/>
    <property type="match status" value="1"/>
</dbReference>
<feature type="compositionally biased region" description="Pro residues" evidence="4">
    <location>
        <begin position="1"/>
        <end position="10"/>
    </location>
</feature>
<dbReference type="SUPFAM" id="SSF53448">
    <property type="entry name" value="Nucleotide-diphospho-sugar transferases"/>
    <property type="match status" value="1"/>
</dbReference>
<proteinExistence type="inferred from homology"/>
<dbReference type="Gene3D" id="3.20.20.370">
    <property type="entry name" value="Glycoside hydrolase/deacetylase"/>
    <property type="match status" value="1"/>
</dbReference>
<feature type="compositionally biased region" description="Basic and acidic residues" evidence="4">
    <location>
        <begin position="15"/>
        <end position="28"/>
    </location>
</feature>
<evidence type="ECO:0000256" key="5">
    <source>
        <dbReference type="SAM" id="Phobius"/>
    </source>
</evidence>
<gene>
    <name evidence="7" type="ORF">ACFPCY_14640</name>
</gene>
<dbReference type="PANTHER" id="PTHR43630">
    <property type="entry name" value="POLY-BETA-1,6-N-ACETYL-D-GLUCOSAMINE SYNTHASE"/>
    <property type="match status" value="1"/>
</dbReference>
<dbReference type="Pfam" id="PF13641">
    <property type="entry name" value="Glyco_tranf_2_3"/>
    <property type="match status" value="1"/>
</dbReference>
<keyword evidence="2 7" id="KW-0328">Glycosyltransferase</keyword>
<dbReference type="EC" id="2.4.-.-" evidence="7"/>
<evidence type="ECO:0000256" key="3">
    <source>
        <dbReference type="ARBA" id="ARBA00022679"/>
    </source>
</evidence>
<comment type="similarity">
    <text evidence="1">Belongs to the glycosyltransferase 2 family.</text>
</comment>
<feature type="compositionally biased region" description="Basic and acidic residues" evidence="4">
    <location>
        <begin position="50"/>
        <end position="116"/>
    </location>
</feature>
<evidence type="ECO:0000259" key="6">
    <source>
        <dbReference type="PROSITE" id="PS51677"/>
    </source>
</evidence>
<evidence type="ECO:0000256" key="4">
    <source>
        <dbReference type="SAM" id="MobiDB-lite"/>
    </source>
</evidence>
<comment type="caution">
    <text evidence="7">The sequence shown here is derived from an EMBL/GenBank/DDBJ whole genome shotgun (WGS) entry which is preliminary data.</text>
</comment>
<dbReference type="InterPro" id="IPR002509">
    <property type="entry name" value="NODB_dom"/>
</dbReference>
<sequence>MEPPEPPPSPADAHGPTDDRAGRRRDSASARGRRRANPAGHPNAHPPLGRPDDRAPYGHADDRTPYGHADERAPYVHVDERAPYVHADERAPYGRPDERAPYGRPDERAPYGRSEEGAPYGRPEEGAPYGRPDEHGPSGRLDGRAVDGQGAYPPSLELGSREQGDEYGAPRHAFQAAEGWPDGRETRQPEPPRQDARTPKSGGQAPNSPRGRARKQRRGRGGSAAERAREPRGHWVLMALGSLALITLLLLDGFANGAVGESPKHEPKHEPAPAPADVMSGGPVVNLAGGTPHSLRTPPKTIALTFDDGPDPKWTPKLLDVLKRHGAHATFFSIGAHIAQQPAIVKRMLAEGNEIGSHTYTHVDMASAPAWRNRLELDLTQRALAGAAGVHTRLIRMPYSSVPNGLTAPEWRAAQQAGKDGYLVVLTDRDTEDWQKPGVDKIVQAALAAEKGGRGAIVMLHDAGGDRTETVAAVEQMIVRLQARGYRFTTVSQAMGLPPADVPATGSEKAIGWTLVAAQRTASALTGWMQLLFMIAGVLCAVRLAVLLVFAHVHRQRARRSRLPENLRAPSGPGSALNALGEPTGPDAPPSVTVIVPAYNEEAGIAATVRSLLDTDYPGPLEVIVVDDGSTDRTAEIVERLALPSVRLMRKPNGGKPGALNVGIAASYGEILVLVDGDTVFQRDTIRNLVAPLAADPSVGAVSGNTKVANRRGLLGQWQHLEYVIGFNLDRRMFDVARCMPTIPGAIGAFRRRTLVSVGGVPTDTLAEDTDLTMAICRGGWRVVYAEHALAWTEVPSSLRQLWRQRYRWCYGTLQAMWKHRGALVERGPFGRRCLIYLTAFQVILPLFAPAVDLFALFGLFFMDPVAPIAMWALFAGAQVAAGGYALWLDGEKLRPLWTMPLQQVVYRQLLYLVVVQSVVTALLGTRLRWHTIRRTGTFGDAGLGLGRDTDLGPGPPAGIAAP</sequence>
<feature type="transmembrane region" description="Helical" evidence="5">
    <location>
        <begin position="910"/>
        <end position="930"/>
    </location>
</feature>
<reference evidence="8" key="1">
    <citation type="journal article" date="2019" name="Int. J. Syst. Evol. Microbiol.">
        <title>The Global Catalogue of Microorganisms (GCM) 10K type strain sequencing project: providing services to taxonomists for standard genome sequencing and annotation.</title>
        <authorList>
            <consortium name="The Broad Institute Genomics Platform"/>
            <consortium name="The Broad Institute Genome Sequencing Center for Infectious Disease"/>
            <person name="Wu L."/>
            <person name="Ma J."/>
        </authorList>
    </citation>
    <scope>NUCLEOTIDE SEQUENCE [LARGE SCALE GENOMIC DNA]</scope>
    <source>
        <strain evidence="8">KLKA75</strain>
    </source>
</reference>
<feature type="compositionally biased region" description="Basic and acidic residues" evidence="4">
    <location>
        <begin position="131"/>
        <end position="145"/>
    </location>
</feature>
<name>A0ABV9TYJ6_9ACTN</name>
<keyword evidence="5" id="KW-0472">Membrane</keyword>
<feature type="transmembrane region" description="Helical" evidence="5">
    <location>
        <begin position="528"/>
        <end position="553"/>
    </location>
</feature>
<organism evidence="7 8">
    <name type="scientific">Actinomadura gamaensis</name>
    <dbReference type="NCBI Taxonomy" id="1763541"/>
    <lineage>
        <taxon>Bacteria</taxon>
        <taxon>Bacillati</taxon>
        <taxon>Actinomycetota</taxon>
        <taxon>Actinomycetes</taxon>
        <taxon>Streptosporangiales</taxon>
        <taxon>Thermomonosporaceae</taxon>
        <taxon>Actinomadura</taxon>
    </lineage>
</organism>
<dbReference type="CDD" id="cd06423">
    <property type="entry name" value="CESA_like"/>
    <property type="match status" value="1"/>
</dbReference>
<dbReference type="GO" id="GO:0016757">
    <property type="term" value="F:glycosyltransferase activity"/>
    <property type="evidence" value="ECO:0007669"/>
    <property type="project" value="UniProtKB-KW"/>
</dbReference>
<dbReference type="InterPro" id="IPR011330">
    <property type="entry name" value="Glyco_hydro/deAcase_b/a-brl"/>
</dbReference>
<dbReference type="Gene3D" id="3.90.550.10">
    <property type="entry name" value="Spore Coat Polysaccharide Biosynthesis Protein SpsA, Chain A"/>
    <property type="match status" value="1"/>
</dbReference>
<dbReference type="EMBL" id="JBHSIT010000004">
    <property type="protein sequence ID" value="MFC4908563.1"/>
    <property type="molecule type" value="Genomic_DNA"/>
</dbReference>
<evidence type="ECO:0000256" key="1">
    <source>
        <dbReference type="ARBA" id="ARBA00006739"/>
    </source>
</evidence>
<keyword evidence="5" id="KW-0812">Transmembrane</keyword>
<keyword evidence="3 7" id="KW-0808">Transferase</keyword>
<protein>
    <submittedName>
        <fullName evidence="7">Glycosyltransferase</fullName>
        <ecNumber evidence="7">2.4.-.-</ecNumber>
    </submittedName>
</protein>
<dbReference type="Proteomes" id="UP001595872">
    <property type="component" value="Unassembled WGS sequence"/>
</dbReference>
<evidence type="ECO:0000256" key="2">
    <source>
        <dbReference type="ARBA" id="ARBA00022676"/>
    </source>
</evidence>
<keyword evidence="8" id="KW-1185">Reference proteome</keyword>
<keyword evidence="5" id="KW-1133">Transmembrane helix</keyword>
<feature type="region of interest" description="Disordered" evidence="4">
    <location>
        <begin position="261"/>
        <end position="282"/>
    </location>
</feature>
<feature type="region of interest" description="Disordered" evidence="4">
    <location>
        <begin position="561"/>
        <end position="586"/>
    </location>
</feature>
<accession>A0ABV9TYJ6</accession>
<feature type="domain" description="NodB homology" evidence="6">
    <location>
        <begin position="300"/>
        <end position="489"/>
    </location>
</feature>
<dbReference type="SUPFAM" id="SSF88713">
    <property type="entry name" value="Glycoside hydrolase/deacetylase"/>
    <property type="match status" value="1"/>
</dbReference>
<evidence type="ECO:0000313" key="8">
    <source>
        <dbReference type="Proteomes" id="UP001595872"/>
    </source>
</evidence>
<feature type="transmembrane region" description="Helical" evidence="5">
    <location>
        <begin position="835"/>
        <end position="863"/>
    </location>
</feature>
<feature type="region of interest" description="Disordered" evidence="4">
    <location>
        <begin position="1"/>
        <end position="228"/>
    </location>
</feature>
<dbReference type="Pfam" id="PF01522">
    <property type="entry name" value="Polysacc_deac_1"/>
    <property type="match status" value="1"/>
</dbReference>
<feature type="compositionally biased region" description="Basic and acidic residues" evidence="4">
    <location>
        <begin position="181"/>
        <end position="198"/>
    </location>
</feature>
<feature type="compositionally biased region" description="Basic residues" evidence="4">
    <location>
        <begin position="211"/>
        <end position="220"/>
    </location>
</feature>
<dbReference type="PROSITE" id="PS51677">
    <property type="entry name" value="NODB"/>
    <property type="match status" value="1"/>
</dbReference>
<feature type="compositionally biased region" description="Basic and acidic residues" evidence="4">
    <location>
        <begin position="262"/>
        <end position="271"/>
    </location>
</feature>
<dbReference type="RefSeq" id="WP_378255337.1">
    <property type="nucleotide sequence ID" value="NZ_JBHSIT010000004.1"/>
</dbReference>
<dbReference type="InterPro" id="IPR029044">
    <property type="entry name" value="Nucleotide-diphossugar_trans"/>
</dbReference>
<feature type="transmembrane region" description="Helical" evidence="5">
    <location>
        <begin position="869"/>
        <end position="889"/>
    </location>
</feature>